<name>A0A2U0TAB0_9PAST</name>
<keyword evidence="2" id="KW-1185">Reference proteome</keyword>
<accession>A0A2U0TAB0</accession>
<organism evidence="1 2">
    <name type="scientific">Alitibacter langaaensis DSM 22999</name>
    <dbReference type="NCBI Taxonomy" id="1122935"/>
    <lineage>
        <taxon>Bacteria</taxon>
        <taxon>Pseudomonadati</taxon>
        <taxon>Pseudomonadota</taxon>
        <taxon>Gammaproteobacteria</taxon>
        <taxon>Pasteurellales</taxon>
        <taxon>Pasteurellaceae</taxon>
        <taxon>Alitibacter</taxon>
    </lineage>
</organism>
<sequence>MTDQQFDRDTWQRSVSLDFIDDVCTAVQAEWING</sequence>
<evidence type="ECO:0000313" key="2">
    <source>
        <dbReference type="Proteomes" id="UP000245909"/>
    </source>
</evidence>
<evidence type="ECO:0000313" key="1">
    <source>
        <dbReference type="EMBL" id="PVX40560.1"/>
    </source>
</evidence>
<comment type="caution">
    <text evidence="1">The sequence shown here is derived from an EMBL/GenBank/DDBJ whole genome shotgun (WGS) entry which is preliminary data.</text>
</comment>
<proteinExistence type="predicted"/>
<dbReference type="EMBL" id="QENU01000003">
    <property type="protein sequence ID" value="PVX40560.1"/>
    <property type="molecule type" value="Genomic_DNA"/>
</dbReference>
<protein>
    <submittedName>
        <fullName evidence="1">Uncharacterized protein</fullName>
    </submittedName>
</protein>
<dbReference type="AlphaFoldDB" id="A0A2U0TAB0"/>
<reference evidence="1 2" key="1">
    <citation type="submission" date="2018-05" db="EMBL/GenBank/DDBJ databases">
        <title>Genomic Encyclopedia of Type Strains, Phase IV (KMG-IV): sequencing the most valuable type-strain genomes for metagenomic binning, comparative biology and taxonomic classification.</title>
        <authorList>
            <person name="Goeker M."/>
        </authorList>
    </citation>
    <scope>NUCLEOTIDE SEQUENCE [LARGE SCALE GENOMIC DNA]</scope>
    <source>
        <strain evidence="1 2">DSM 22999</strain>
    </source>
</reference>
<gene>
    <name evidence="1" type="ORF">C8D76_103133</name>
</gene>
<dbReference type="Proteomes" id="UP000245909">
    <property type="component" value="Unassembled WGS sequence"/>
</dbReference>